<dbReference type="EnsemblPlants" id="AVESA.00010b.r2.4AG0625110.1">
    <property type="protein sequence ID" value="AVESA.00010b.r2.4AG0625110.1.CDS.1"/>
    <property type="gene ID" value="AVESA.00010b.r2.4AG0625110"/>
</dbReference>
<name>A0ACD5WFP6_AVESA</name>
<keyword evidence="2" id="KW-1185">Reference proteome</keyword>
<reference evidence="1" key="1">
    <citation type="submission" date="2021-05" db="EMBL/GenBank/DDBJ databases">
        <authorList>
            <person name="Scholz U."/>
            <person name="Mascher M."/>
            <person name="Fiebig A."/>
        </authorList>
    </citation>
    <scope>NUCLEOTIDE SEQUENCE [LARGE SCALE GENOMIC DNA]</scope>
</reference>
<sequence>MNFQLVQSARKGGGARPRRGVWLMKGAPPEQKTSSAAPPLRLVVVLVVVVWISLLYYQFPMLAGGGGAPLVTVGRSDSADDPCRGRYIYVHDLPPRFNADILRDCRKTKDHWPDMCGFVGNAGLGRPLADPLDRVFTGENGWYGTHQFALDAIFHNRMKQYGCLTNKSSLADAVFVPFYAGFDFVRYHWGYDNATKDAASVDLTQWLMRRPEWKRAGGRDHFLVAGRTGWDFRRSTNIDPNWGTNLLVMPGGREMSVLVLESSLVHEREYSVPYPTYFHPRSDAEVRRWQDRVRGLERRWLMAFVGAPRPDNPKNIRERIMAQCESTDGCAQLGCALGTSQCHSPYKIMRLFQTATFCLQPPGDSYTRRSVFDSMVAGCIPVFFHGMSAYLQYKWYLPEDHAKYSVFITEEDVRTGNLSIEAALREIPPERVERMREEVIRLIPTVLYADPRSKLETVRDAFDIAVEGIIGKVAGDRRGGAAAVDHIDTTSATDNHNLSPWQGLGSRRRK</sequence>
<protein>
    <submittedName>
        <fullName evidence="1">Uncharacterized protein</fullName>
    </submittedName>
</protein>
<reference evidence="1" key="2">
    <citation type="submission" date="2025-09" db="UniProtKB">
        <authorList>
            <consortium name="EnsemblPlants"/>
        </authorList>
    </citation>
    <scope>IDENTIFICATION</scope>
</reference>
<evidence type="ECO:0000313" key="1">
    <source>
        <dbReference type="EnsemblPlants" id="AVESA.00010b.r2.4AG0625110.1.CDS.1"/>
    </source>
</evidence>
<evidence type="ECO:0000313" key="2">
    <source>
        <dbReference type="Proteomes" id="UP001732700"/>
    </source>
</evidence>
<proteinExistence type="predicted"/>
<dbReference type="Proteomes" id="UP001732700">
    <property type="component" value="Chromosome 4A"/>
</dbReference>
<accession>A0ACD5WFP6</accession>
<organism evidence="1 2">
    <name type="scientific">Avena sativa</name>
    <name type="common">Oat</name>
    <dbReference type="NCBI Taxonomy" id="4498"/>
    <lineage>
        <taxon>Eukaryota</taxon>
        <taxon>Viridiplantae</taxon>
        <taxon>Streptophyta</taxon>
        <taxon>Embryophyta</taxon>
        <taxon>Tracheophyta</taxon>
        <taxon>Spermatophyta</taxon>
        <taxon>Magnoliopsida</taxon>
        <taxon>Liliopsida</taxon>
        <taxon>Poales</taxon>
        <taxon>Poaceae</taxon>
        <taxon>BOP clade</taxon>
        <taxon>Pooideae</taxon>
        <taxon>Poodae</taxon>
        <taxon>Poeae</taxon>
        <taxon>Poeae Chloroplast Group 1 (Aveneae type)</taxon>
        <taxon>Aveninae</taxon>
        <taxon>Avena</taxon>
    </lineage>
</organism>